<reference evidence="2" key="2">
    <citation type="submission" date="2021-04" db="EMBL/GenBank/DDBJ databases">
        <authorList>
            <person name="Gilroy R."/>
        </authorList>
    </citation>
    <scope>NUCLEOTIDE SEQUENCE</scope>
    <source>
        <strain evidence="2">ChiSxjej3B15-24422</strain>
    </source>
</reference>
<dbReference type="EMBL" id="DXDD01000159">
    <property type="protein sequence ID" value="HIY61553.1"/>
    <property type="molecule type" value="Genomic_DNA"/>
</dbReference>
<dbReference type="PANTHER" id="PTHR37807">
    <property type="entry name" value="OS07G0160300 PROTEIN"/>
    <property type="match status" value="1"/>
</dbReference>
<dbReference type="Gene3D" id="3.40.50.300">
    <property type="entry name" value="P-loop containing nucleotide triphosphate hydrolases"/>
    <property type="match status" value="1"/>
</dbReference>
<sequence length="213" mass="23698">MPAAGKTTMAGFLSRRLGIPYISKDEEKEILFDELGFSSRAEKVKLGEAAMRLMYDFADRLLERGLSVILENNFENSSREGLEELLKKHSCTAVTVRLTGDCRRIYERFLERENAPDRHRGHVVNDCYPEPCGKRQERKPLSFDAFQAGIQARGMDTFAADGPCLVVDVTDWEKVDREAVAEEIERIASGIEGSAAGEEKAGCGTESGEAEEN</sequence>
<dbReference type="GO" id="GO:0005524">
    <property type="term" value="F:ATP binding"/>
    <property type="evidence" value="ECO:0007669"/>
    <property type="project" value="UniProtKB-KW"/>
</dbReference>
<keyword evidence="2" id="KW-0067">ATP-binding</keyword>
<dbReference type="Proteomes" id="UP000824007">
    <property type="component" value="Unassembled WGS sequence"/>
</dbReference>
<name>A0A9D2C7K9_9FIRM</name>
<comment type="caution">
    <text evidence="2">The sequence shown here is derived from an EMBL/GenBank/DDBJ whole genome shotgun (WGS) entry which is preliminary data.</text>
</comment>
<evidence type="ECO:0000313" key="2">
    <source>
        <dbReference type="EMBL" id="HIY61553.1"/>
    </source>
</evidence>
<dbReference type="Pfam" id="PF13671">
    <property type="entry name" value="AAA_33"/>
    <property type="match status" value="1"/>
</dbReference>
<protein>
    <submittedName>
        <fullName evidence="2">ATP-binding protein</fullName>
    </submittedName>
</protein>
<proteinExistence type="predicted"/>
<dbReference type="InterPro" id="IPR027417">
    <property type="entry name" value="P-loop_NTPase"/>
</dbReference>
<organism evidence="2 3">
    <name type="scientific">Candidatus Eisenbergiella pullistercoris</name>
    <dbReference type="NCBI Taxonomy" id="2838555"/>
    <lineage>
        <taxon>Bacteria</taxon>
        <taxon>Bacillati</taxon>
        <taxon>Bacillota</taxon>
        <taxon>Clostridia</taxon>
        <taxon>Lachnospirales</taxon>
        <taxon>Lachnospiraceae</taxon>
        <taxon>Eisenbergiella</taxon>
    </lineage>
</organism>
<dbReference type="PANTHER" id="PTHR37807:SF3">
    <property type="entry name" value="OS07G0160300 PROTEIN"/>
    <property type="match status" value="1"/>
</dbReference>
<accession>A0A9D2C7K9</accession>
<feature type="region of interest" description="Disordered" evidence="1">
    <location>
        <begin position="189"/>
        <end position="213"/>
    </location>
</feature>
<dbReference type="SUPFAM" id="SSF52540">
    <property type="entry name" value="P-loop containing nucleoside triphosphate hydrolases"/>
    <property type="match status" value="1"/>
</dbReference>
<evidence type="ECO:0000256" key="1">
    <source>
        <dbReference type="SAM" id="MobiDB-lite"/>
    </source>
</evidence>
<evidence type="ECO:0000313" key="3">
    <source>
        <dbReference type="Proteomes" id="UP000824007"/>
    </source>
</evidence>
<gene>
    <name evidence="2" type="ORF">H9831_12885</name>
</gene>
<dbReference type="AlphaFoldDB" id="A0A9D2C7K9"/>
<keyword evidence="2" id="KW-0547">Nucleotide-binding</keyword>
<reference evidence="2" key="1">
    <citation type="journal article" date="2021" name="PeerJ">
        <title>Extensive microbial diversity within the chicken gut microbiome revealed by metagenomics and culture.</title>
        <authorList>
            <person name="Gilroy R."/>
            <person name="Ravi A."/>
            <person name="Getino M."/>
            <person name="Pursley I."/>
            <person name="Horton D.L."/>
            <person name="Alikhan N.F."/>
            <person name="Baker D."/>
            <person name="Gharbi K."/>
            <person name="Hall N."/>
            <person name="Watson M."/>
            <person name="Adriaenssens E.M."/>
            <person name="Foster-Nyarko E."/>
            <person name="Jarju S."/>
            <person name="Secka A."/>
            <person name="Antonio M."/>
            <person name="Oren A."/>
            <person name="Chaudhuri R.R."/>
            <person name="La Ragione R."/>
            <person name="Hildebrand F."/>
            <person name="Pallen M.J."/>
        </authorList>
    </citation>
    <scope>NUCLEOTIDE SEQUENCE</scope>
    <source>
        <strain evidence="2">ChiSxjej3B15-24422</strain>
    </source>
</reference>